<evidence type="ECO:0000256" key="3">
    <source>
        <dbReference type="ARBA" id="ARBA00012663"/>
    </source>
</evidence>
<dbReference type="PRINTS" id="PR00133">
    <property type="entry name" value="GLHYDRLASE3"/>
</dbReference>
<dbReference type="HOGENOM" id="CLU_008392_5_3_0"/>
<dbReference type="eggNOG" id="COG1472">
    <property type="taxonomic scope" value="Bacteria"/>
</dbReference>
<protein>
    <recommendedName>
        <fullName evidence="3">beta-N-acetylhexosaminidase</fullName>
        <ecNumber evidence="3">3.2.1.52</ecNumber>
    </recommendedName>
</protein>
<keyword evidence="8" id="KW-1185">Reference proteome</keyword>
<dbReference type="InterPro" id="IPR050226">
    <property type="entry name" value="NagZ_Beta-hexosaminidase"/>
</dbReference>
<dbReference type="SUPFAM" id="SSF51445">
    <property type="entry name" value="(Trans)glycosidases"/>
    <property type="match status" value="1"/>
</dbReference>
<dbReference type="AlphaFoldDB" id="Q1J2S2"/>
<dbReference type="PANTHER" id="PTHR30480:SF13">
    <property type="entry name" value="BETA-HEXOSAMINIDASE"/>
    <property type="match status" value="1"/>
</dbReference>
<dbReference type="InterPro" id="IPR001764">
    <property type="entry name" value="Glyco_hydro_3_N"/>
</dbReference>
<name>Q1J2S2_DEIGD</name>
<organism evidence="7 8">
    <name type="scientific">Deinococcus geothermalis (strain DSM 11300 / CIP 105573 / AG-3a)</name>
    <dbReference type="NCBI Taxonomy" id="319795"/>
    <lineage>
        <taxon>Bacteria</taxon>
        <taxon>Thermotogati</taxon>
        <taxon>Deinococcota</taxon>
        <taxon>Deinococci</taxon>
        <taxon>Deinococcales</taxon>
        <taxon>Deinococcaceae</taxon>
        <taxon>Deinococcus</taxon>
    </lineage>
</organism>
<dbReference type="InterPro" id="IPR017853">
    <property type="entry name" value="GH"/>
</dbReference>
<feature type="domain" description="Glycoside hydrolase family 3 N-terminal" evidence="6">
    <location>
        <begin position="30"/>
        <end position="349"/>
    </location>
</feature>
<reference evidence="7" key="1">
    <citation type="submission" date="2006-04" db="EMBL/GenBank/DDBJ databases">
        <title>Complete sequence of plasmid1 pDGEO01 of Deinococcus geothermalis DSM 11300.</title>
        <authorList>
            <consortium name="US DOE Joint Genome Institute"/>
            <person name="Copeland A."/>
            <person name="Lucas S."/>
            <person name="Lapidus A."/>
            <person name="Barry K."/>
            <person name="Detter J.C."/>
            <person name="Glavina del Rio T."/>
            <person name="Hammon N."/>
            <person name="Israni S."/>
            <person name="Dalin E."/>
            <person name="Tice H."/>
            <person name="Pitluck S."/>
            <person name="Brettin T."/>
            <person name="Bruce D."/>
            <person name="Han C."/>
            <person name="Tapia R."/>
            <person name="Saunders E."/>
            <person name="Gilna P."/>
            <person name="Schmutz J."/>
            <person name="Larimer F."/>
            <person name="Land M."/>
            <person name="Hauser L."/>
            <person name="Kyrpides N."/>
            <person name="Kim E."/>
            <person name="Daly M.J."/>
            <person name="Fredrickson J.K."/>
            <person name="Makarova K.S."/>
            <person name="Gaidamakova E.K."/>
            <person name="Zhai M."/>
            <person name="Richardson P."/>
        </authorList>
    </citation>
    <scope>NUCLEOTIDE SEQUENCE</scope>
    <source>
        <strain evidence="7">DSM 11300</strain>
        <plasmid evidence="7">pDGEO01</plasmid>
    </source>
</reference>
<comment type="catalytic activity">
    <reaction evidence="1">
        <text>Hydrolysis of terminal non-reducing N-acetyl-D-hexosamine residues in N-acetyl-beta-D-hexosaminides.</text>
        <dbReference type="EC" id="3.2.1.52"/>
    </reaction>
</comment>
<proteinExistence type="inferred from homology"/>
<evidence type="ECO:0000259" key="6">
    <source>
        <dbReference type="Pfam" id="PF00933"/>
    </source>
</evidence>
<dbReference type="CAZy" id="GH3">
    <property type="family name" value="Glycoside Hydrolase Family 3"/>
</dbReference>
<keyword evidence="4" id="KW-0378">Hydrolase</keyword>
<keyword evidence="5" id="KW-0326">Glycosidase</keyword>
<comment type="similarity">
    <text evidence="2">Belongs to the glycosyl hydrolase 3 family.</text>
</comment>
<dbReference type="Proteomes" id="UP000002431">
    <property type="component" value="Plasmid pDGEO01"/>
</dbReference>
<dbReference type="RefSeq" id="WP_011525793.1">
    <property type="nucleotide sequence ID" value="NC_008010.2"/>
</dbReference>
<evidence type="ECO:0000313" key="8">
    <source>
        <dbReference type="Proteomes" id="UP000002431"/>
    </source>
</evidence>
<dbReference type="EMBL" id="CP000358">
    <property type="protein sequence ID" value="ABF44212.1"/>
    <property type="molecule type" value="Genomic_DNA"/>
</dbReference>
<evidence type="ECO:0000256" key="1">
    <source>
        <dbReference type="ARBA" id="ARBA00001231"/>
    </source>
</evidence>
<evidence type="ECO:0000313" key="7">
    <source>
        <dbReference type="EMBL" id="ABF44212.1"/>
    </source>
</evidence>
<evidence type="ECO:0000256" key="4">
    <source>
        <dbReference type="ARBA" id="ARBA00022801"/>
    </source>
</evidence>
<accession>Q1J2S2</accession>
<dbReference type="Pfam" id="PF00933">
    <property type="entry name" value="Glyco_hydro_3"/>
    <property type="match status" value="1"/>
</dbReference>
<dbReference type="EC" id="3.2.1.52" evidence="3"/>
<dbReference type="GO" id="GO:0004563">
    <property type="term" value="F:beta-N-acetylhexosaminidase activity"/>
    <property type="evidence" value="ECO:0007669"/>
    <property type="project" value="UniProtKB-EC"/>
</dbReference>
<dbReference type="InterPro" id="IPR036962">
    <property type="entry name" value="Glyco_hydro_3_N_sf"/>
</dbReference>
<dbReference type="GO" id="GO:0009254">
    <property type="term" value="P:peptidoglycan turnover"/>
    <property type="evidence" value="ECO:0007669"/>
    <property type="project" value="TreeGrafter"/>
</dbReference>
<gene>
    <name evidence="7" type="ordered locus">Dgeo_2780</name>
</gene>
<dbReference type="GO" id="GO:0005975">
    <property type="term" value="P:carbohydrate metabolic process"/>
    <property type="evidence" value="ECO:0007669"/>
    <property type="project" value="InterPro"/>
</dbReference>
<keyword evidence="7" id="KW-0614">Plasmid</keyword>
<dbReference type="Gene3D" id="3.20.20.300">
    <property type="entry name" value="Glycoside hydrolase, family 3, N-terminal domain"/>
    <property type="match status" value="1"/>
</dbReference>
<dbReference type="PANTHER" id="PTHR30480">
    <property type="entry name" value="BETA-HEXOSAMINIDASE-RELATED"/>
    <property type="match status" value="1"/>
</dbReference>
<sequence>MTLPDLSASPFFLNDEARAWVARTRDALSLDEKLAQLLLPISLGLDWEELDRFLSLGVGGVSRFATLDPQALRDSATYLQERSRIPLLLSTDLEGGELASVGGPAGTPYPNQMAVAATDDPVFARRFGQVLGREGRAVGFNCTFSPVTDLDLNPLNPIVNTRSFGSDVGRVTAFCEAAIRGFQAEGVAACAKHWPGDGVDYRNQHLVTSENTLDLPAWEASYGAMYRHLIASGVKIVMPGHITLPAYAHARGRPDEADLPATLSPLLTTTLLRDELGFGGVVVSDATEMGGFTSQGPREDLVPQVIAAGCDILLFPTDVERDLEFLRRGVRNGRLSEARVDEAVTRVLALKASLGLHQSTGLPDLGTLRAPEHLSWAEECAARAVTLVSDTQHLLPLDPARHRRLLIIRQPQRRNGLGFPLPDLRVPELLEQAGFEVTLYTPQTHVSPDLYDALLYVLAEEALMVTPDLRLDWVELHGTPFRAMERFWDVLPTAIVSLGTPRYAQDAPRCRTLVNAYSPVMPVQEAVVRALTGQQPFQGVSPVDASSALRPVREWRNLMVEG</sequence>
<evidence type="ECO:0000256" key="5">
    <source>
        <dbReference type="ARBA" id="ARBA00023295"/>
    </source>
</evidence>
<dbReference type="KEGG" id="dge:Dgeo_2780"/>
<geneLocation type="plasmid" evidence="7 8">
    <name>pDGEO01</name>
</geneLocation>
<evidence type="ECO:0000256" key="2">
    <source>
        <dbReference type="ARBA" id="ARBA00005336"/>
    </source>
</evidence>